<sequence>MPSVQLHIKDHPEYAFTGNYFTEQPEGENASPRSHFEILKATQPAEAFEELNQGDTVTFVSASGQAEEMLLSNETPSHIIFVSRD</sequence>
<evidence type="ECO:0000313" key="1">
    <source>
        <dbReference type="EMBL" id="ARJ43973.1"/>
    </source>
</evidence>
<protein>
    <submittedName>
        <fullName evidence="1">Uncharacterized protein</fullName>
    </submittedName>
</protein>
<evidence type="ECO:0000313" key="2">
    <source>
        <dbReference type="Proteomes" id="UP000192900"/>
    </source>
</evidence>
<dbReference type="RefSeq" id="WP_085072021.1">
    <property type="nucleotide sequence ID" value="NZ_CP019706.1"/>
</dbReference>
<dbReference type="Proteomes" id="UP000192900">
    <property type="component" value="Chromosome"/>
</dbReference>
<gene>
    <name evidence="1" type="ORF">B1H58_19240</name>
</gene>
<dbReference type="OrthoDB" id="6564464at2"/>
<dbReference type="AlphaFoldDB" id="A0A1W6BAC3"/>
<dbReference type="STRING" id="1891675.B1H58_19240"/>
<name>A0A1W6BAC3_9GAMM</name>
<proteinExistence type="predicted"/>
<keyword evidence="2" id="KW-1185">Reference proteome</keyword>
<reference evidence="1 2" key="1">
    <citation type="submission" date="2017-02" db="EMBL/GenBank/DDBJ databases">
        <title>Complete genome sequence of the drought resistance-promoting endophyte Pantoea alhagi LTYR-11Z.</title>
        <authorList>
            <person name="Zhang L."/>
        </authorList>
    </citation>
    <scope>NUCLEOTIDE SEQUENCE [LARGE SCALE GENOMIC DNA]</scope>
    <source>
        <strain evidence="1 2">LTYR-11Z</strain>
    </source>
</reference>
<dbReference type="EMBL" id="CP019706">
    <property type="protein sequence ID" value="ARJ43973.1"/>
    <property type="molecule type" value="Genomic_DNA"/>
</dbReference>
<accession>A0A1W6BAC3</accession>
<organism evidence="1 2">
    <name type="scientific">Pantoea alhagi</name>
    <dbReference type="NCBI Taxonomy" id="1891675"/>
    <lineage>
        <taxon>Bacteria</taxon>
        <taxon>Pseudomonadati</taxon>
        <taxon>Pseudomonadota</taxon>
        <taxon>Gammaproteobacteria</taxon>
        <taxon>Enterobacterales</taxon>
        <taxon>Erwiniaceae</taxon>
        <taxon>Pantoea</taxon>
    </lineage>
</organism>
<dbReference type="KEGG" id="palh:B1H58_19240"/>